<evidence type="ECO:0000256" key="6">
    <source>
        <dbReference type="RuleBase" id="RU366058"/>
    </source>
</evidence>
<dbReference type="PANTHER" id="PTHR12677:SF55">
    <property type="entry name" value="UNDECAPRENYL PHOSPHATE TRANSPORTER SAOUHSC_00901-RELATED"/>
    <property type="match status" value="1"/>
</dbReference>
<evidence type="ECO:0000259" key="7">
    <source>
        <dbReference type="Pfam" id="PF09335"/>
    </source>
</evidence>
<dbReference type="EMBL" id="JBHSGK010000003">
    <property type="protein sequence ID" value="MFC4735707.1"/>
    <property type="molecule type" value="Genomic_DNA"/>
</dbReference>
<name>A0ABV9NR40_9BACI</name>
<keyword evidence="4 6" id="KW-1133">Transmembrane helix</keyword>
<feature type="transmembrane region" description="Helical" evidence="6">
    <location>
        <begin position="194"/>
        <end position="214"/>
    </location>
</feature>
<evidence type="ECO:0000256" key="2">
    <source>
        <dbReference type="ARBA" id="ARBA00022475"/>
    </source>
</evidence>
<accession>A0ABV9NR40</accession>
<comment type="caution">
    <text evidence="8">The sequence shown here is derived from an EMBL/GenBank/DDBJ whole genome shotgun (WGS) entry which is preliminary data.</text>
</comment>
<dbReference type="PANTHER" id="PTHR12677">
    <property type="entry name" value="GOLGI APPARATUS MEMBRANE PROTEIN TVP38-RELATED"/>
    <property type="match status" value="1"/>
</dbReference>
<keyword evidence="9" id="KW-1185">Reference proteome</keyword>
<evidence type="ECO:0000256" key="3">
    <source>
        <dbReference type="ARBA" id="ARBA00022692"/>
    </source>
</evidence>
<gene>
    <name evidence="8" type="ORF">ACFO4L_03825</name>
</gene>
<keyword evidence="5 6" id="KW-0472">Membrane</keyword>
<evidence type="ECO:0000256" key="1">
    <source>
        <dbReference type="ARBA" id="ARBA00004651"/>
    </source>
</evidence>
<organism evidence="8 9">
    <name type="scientific">Bacillus daqingensis</name>
    <dbReference type="NCBI Taxonomy" id="872396"/>
    <lineage>
        <taxon>Bacteria</taxon>
        <taxon>Bacillati</taxon>
        <taxon>Bacillota</taxon>
        <taxon>Bacilli</taxon>
        <taxon>Bacillales</taxon>
        <taxon>Bacillaceae</taxon>
        <taxon>Bacillus</taxon>
    </lineage>
</organism>
<evidence type="ECO:0000256" key="4">
    <source>
        <dbReference type="ARBA" id="ARBA00022989"/>
    </source>
</evidence>
<keyword evidence="3 6" id="KW-0812">Transmembrane</keyword>
<dbReference type="Pfam" id="PF09335">
    <property type="entry name" value="VTT_dom"/>
    <property type="match status" value="1"/>
</dbReference>
<sequence>MSIGKWIYAAVITALFLLMYVQWDTISLLRNEELDEIIMMAEANRYYFLLLTIPLIIVQQLFTLFPVIVIIAVHFLLFPVPEAFFYSLTGTAAGSMLCFSVVHEFGGRYYERFWRNNRSRFARAERLIQSYSFYGIVLLRSLPFMPSNLISAAAAVSRISKRTYFFSTLVGNVSMVWMLSLLSAPVWIGNTDMFVFYLIGYVLFAAGFVVLFFIDRRKEQFV</sequence>
<evidence type="ECO:0000256" key="5">
    <source>
        <dbReference type="ARBA" id="ARBA00023136"/>
    </source>
</evidence>
<dbReference type="InterPro" id="IPR015414">
    <property type="entry name" value="TMEM64"/>
</dbReference>
<evidence type="ECO:0000313" key="9">
    <source>
        <dbReference type="Proteomes" id="UP001595896"/>
    </source>
</evidence>
<comment type="subcellular location">
    <subcellularLocation>
        <location evidence="1 6">Cell membrane</location>
        <topology evidence="1 6">Multi-pass membrane protein</topology>
    </subcellularLocation>
</comment>
<keyword evidence="2 6" id="KW-1003">Cell membrane</keyword>
<dbReference type="Proteomes" id="UP001595896">
    <property type="component" value="Unassembled WGS sequence"/>
</dbReference>
<dbReference type="RefSeq" id="WP_377908327.1">
    <property type="nucleotide sequence ID" value="NZ_JBHSGK010000003.1"/>
</dbReference>
<reference evidence="9" key="1">
    <citation type="journal article" date="2019" name="Int. J. Syst. Evol. Microbiol.">
        <title>The Global Catalogue of Microorganisms (GCM) 10K type strain sequencing project: providing services to taxonomists for standard genome sequencing and annotation.</title>
        <authorList>
            <consortium name="The Broad Institute Genomics Platform"/>
            <consortium name="The Broad Institute Genome Sequencing Center for Infectious Disease"/>
            <person name="Wu L."/>
            <person name="Ma J."/>
        </authorList>
    </citation>
    <scope>NUCLEOTIDE SEQUENCE [LARGE SCALE GENOMIC DNA]</scope>
    <source>
        <strain evidence="9">JCM 12165</strain>
    </source>
</reference>
<feature type="transmembrane region" description="Helical" evidence="6">
    <location>
        <begin position="47"/>
        <end position="77"/>
    </location>
</feature>
<feature type="transmembrane region" description="Helical" evidence="6">
    <location>
        <begin position="164"/>
        <end position="188"/>
    </location>
</feature>
<protein>
    <recommendedName>
        <fullName evidence="6">TVP38/TMEM64 family membrane protein</fullName>
    </recommendedName>
</protein>
<feature type="domain" description="VTT" evidence="7">
    <location>
        <begin position="67"/>
        <end position="178"/>
    </location>
</feature>
<feature type="transmembrane region" description="Helical" evidence="6">
    <location>
        <begin position="83"/>
        <end position="102"/>
    </location>
</feature>
<proteinExistence type="inferred from homology"/>
<dbReference type="InterPro" id="IPR032816">
    <property type="entry name" value="VTT_dom"/>
</dbReference>
<feature type="transmembrane region" description="Helical" evidence="6">
    <location>
        <begin position="6"/>
        <end position="26"/>
    </location>
</feature>
<evidence type="ECO:0000313" key="8">
    <source>
        <dbReference type="EMBL" id="MFC4735707.1"/>
    </source>
</evidence>
<comment type="similarity">
    <text evidence="6">Belongs to the TVP38/TMEM64 family.</text>
</comment>